<evidence type="ECO:0000313" key="1">
    <source>
        <dbReference type="EMBL" id="GLQ95245.1"/>
    </source>
</evidence>
<evidence type="ECO:0000313" key="2">
    <source>
        <dbReference type="Proteomes" id="UP001156670"/>
    </source>
</evidence>
<dbReference type="InterPro" id="IPR053756">
    <property type="entry name" value="Toxin_immunity_effector"/>
</dbReference>
<comment type="caution">
    <text evidence="1">The sequence shown here is derived from an EMBL/GenBank/DDBJ whole genome shotgun (WGS) entry which is preliminary data.</text>
</comment>
<sequence length="69" mass="7741">MSRLMEEYLASPMATDVDREAFGELLMDFDSVVDNLTTVYEEARGGDEHFPAAEELTGAFSQFALMRKS</sequence>
<name>A0ABQ5XU60_9GAMM</name>
<proteinExistence type="predicted"/>
<dbReference type="EMBL" id="BSOB01000061">
    <property type="protein sequence ID" value="GLQ95245.1"/>
    <property type="molecule type" value="Genomic_DNA"/>
</dbReference>
<organism evidence="1 2">
    <name type="scientific">Dyella acidisoli</name>
    <dbReference type="NCBI Taxonomy" id="1867834"/>
    <lineage>
        <taxon>Bacteria</taxon>
        <taxon>Pseudomonadati</taxon>
        <taxon>Pseudomonadota</taxon>
        <taxon>Gammaproteobacteria</taxon>
        <taxon>Lysobacterales</taxon>
        <taxon>Rhodanobacteraceae</taxon>
        <taxon>Dyella</taxon>
    </lineage>
</organism>
<keyword evidence="2" id="KW-1185">Reference proteome</keyword>
<dbReference type="Proteomes" id="UP001156670">
    <property type="component" value="Unassembled WGS sequence"/>
</dbReference>
<protein>
    <submittedName>
        <fullName evidence="1">Uncharacterized protein</fullName>
    </submittedName>
</protein>
<dbReference type="Gene3D" id="1.10.287.2500">
    <property type="match status" value="1"/>
</dbReference>
<reference evidence="2" key="1">
    <citation type="journal article" date="2019" name="Int. J. Syst. Evol. Microbiol.">
        <title>The Global Catalogue of Microorganisms (GCM) 10K type strain sequencing project: providing services to taxonomists for standard genome sequencing and annotation.</title>
        <authorList>
            <consortium name="The Broad Institute Genomics Platform"/>
            <consortium name="The Broad Institute Genome Sequencing Center for Infectious Disease"/>
            <person name="Wu L."/>
            <person name="Ma J."/>
        </authorList>
    </citation>
    <scope>NUCLEOTIDE SEQUENCE [LARGE SCALE GENOMIC DNA]</scope>
    <source>
        <strain evidence="2">NBRC 111980</strain>
    </source>
</reference>
<gene>
    <name evidence="1" type="ORF">GCM10007901_42000</name>
</gene>
<accession>A0ABQ5XU60</accession>